<protein>
    <submittedName>
        <fullName evidence="2">Transcription initiation factor TFIID subunit 10</fullName>
    </submittedName>
</protein>
<evidence type="ECO:0000313" key="1">
    <source>
        <dbReference type="Proteomes" id="UP000887580"/>
    </source>
</evidence>
<dbReference type="Proteomes" id="UP000887580">
    <property type="component" value="Unplaced"/>
</dbReference>
<evidence type="ECO:0000313" key="2">
    <source>
        <dbReference type="WBParaSite" id="PS1159_v2.g20945.t1"/>
    </source>
</evidence>
<reference evidence="2" key="1">
    <citation type="submission" date="2022-11" db="UniProtKB">
        <authorList>
            <consortium name="WormBaseParasite"/>
        </authorList>
    </citation>
    <scope>IDENTIFICATION</scope>
</reference>
<sequence>MVQTNNPNNNEVQSFIQMLQNYESVFPDALLMHIMHRSGVSKPSAAAARTLGIAAQKFVSDIINDALALTELREDAKGGITNRETFILTQDLVKEVLSHREIFADSFH</sequence>
<proteinExistence type="predicted"/>
<organism evidence="1 2">
    <name type="scientific">Panagrolaimus sp. PS1159</name>
    <dbReference type="NCBI Taxonomy" id="55785"/>
    <lineage>
        <taxon>Eukaryota</taxon>
        <taxon>Metazoa</taxon>
        <taxon>Ecdysozoa</taxon>
        <taxon>Nematoda</taxon>
        <taxon>Chromadorea</taxon>
        <taxon>Rhabditida</taxon>
        <taxon>Tylenchina</taxon>
        <taxon>Panagrolaimomorpha</taxon>
        <taxon>Panagrolaimoidea</taxon>
        <taxon>Panagrolaimidae</taxon>
        <taxon>Panagrolaimus</taxon>
    </lineage>
</organism>
<dbReference type="WBParaSite" id="PS1159_v2.g20945.t1">
    <property type="protein sequence ID" value="PS1159_v2.g20945.t1"/>
    <property type="gene ID" value="PS1159_v2.g20945"/>
</dbReference>
<name>A0AC35FTV7_9BILA</name>
<accession>A0AC35FTV7</accession>